<evidence type="ECO:0000256" key="4">
    <source>
        <dbReference type="ARBA" id="ARBA00022692"/>
    </source>
</evidence>
<feature type="domain" description="TonB-dependent receptor plug" evidence="14">
    <location>
        <begin position="46"/>
        <end position="151"/>
    </location>
</feature>
<reference evidence="16" key="1">
    <citation type="journal article" date="2011" name="Stand. Genomic Sci.">
        <title>Genome sequence of the filamentous, gliding Thiothrix nivea neotype strain (JP2(T)).</title>
        <authorList>
            <person name="Lapidus A."/>
            <person name="Nolan M."/>
            <person name="Lucas S."/>
            <person name="Glavina Del Rio T."/>
            <person name="Tice H."/>
            <person name="Cheng J.F."/>
            <person name="Tapia R."/>
            <person name="Han C."/>
            <person name="Goodwin L."/>
            <person name="Pitluck S."/>
            <person name="Liolios K."/>
            <person name="Pagani I."/>
            <person name="Ivanova N."/>
            <person name="Huntemann M."/>
            <person name="Mavromatis K."/>
            <person name="Mikhailova N."/>
            <person name="Pati A."/>
            <person name="Chen A."/>
            <person name="Palaniappan K."/>
            <person name="Land M."/>
            <person name="Brambilla E.M."/>
            <person name="Rohde M."/>
            <person name="Abt B."/>
            <person name="Verbarg S."/>
            <person name="Goker M."/>
            <person name="Bristow J."/>
            <person name="Eisen J.A."/>
            <person name="Markowitz V."/>
            <person name="Hugenholtz P."/>
            <person name="Kyrpides N.C."/>
            <person name="Klenk H.P."/>
            <person name="Woyke T."/>
        </authorList>
    </citation>
    <scope>NUCLEOTIDE SEQUENCE [LARGE SCALE GENOMIC DNA]</scope>
    <source>
        <strain evidence="16">ATCC 35100 / DSM 5205 / JP2</strain>
    </source>
</reference>
<gene>
    <name evidence="15" type="ORF">Thini_2359</name>
</gene>
<keyword evidence="7 11" id="KW-0798">TonB box</keyword>
<dbReference type="RefSeq" id="WP_002708831.1">
    <property type="nucleotide sequence ID" value="NZ_JH651384.1"/>
</dbReference>
<evidence type="ECO:0000256" key="11">
    <source>
        <dbReference type="RuleBase" id="RU003357"/>
    </source>
</evidence>
<dbReference type="GO" id="GO:0009279">
    <property type="term" value="C:cell outer membrane"/>
    <property type="evidence" value="ECO:0007669"/>
    <property type="project" value="UniProtKB-SubCell"/>
</dbReference>
<accession>A0A656HEX7</accession>
<dbReference type="Pfam" id="PF07715">
    <property type="entry name" value="Plug"/>
    <property type="match status" value="1"/>
</dbReference>
<dbReference type="Proteomes" id="UP000005317">
    <property type="component" value="Unassembled WGS sequence"/>
</dbReference>
<evidence type="ECO:0000313" key="16">
    <source>
        <dbReference type="Proteomes" id="UP000005317"/>
    </source>
</evidence>
<keyword evidence="6" id="KW-0406">Ion transport</keyword>
<dbReference type="SUPFAM" id="SSF56935">
    <property type="entry name" value="Porins"/>
    <property type="match status" value="1"/>
</dbReference>
<dbReference type="InterPro" id="IPR039426">
    <property type="entry name" value="TonB-dep_rcpt-like"/>
</dbReference>
<dbReference type="GO" id="GO:0015889">
    <property type="term" value="P:cobalamin transport"/>
    <property type="evidence" value="ECO:0007669"/>
    <property type="project" value="TreeGrafter"/>
</dbReference>
<keyword evidence="16" id="KW-1185">Reference proteome</keyword>
<feature type="chain" id="PRO_5024969432" evidence="12">
    <location>
        <begin position="26"/>
        <end position="605"/>
    </location>
</feature>
<evidence type="ECO:0000256" key="12">
    <source>
        <dbReference type="SAM" id="SignalP"/>
    </source>
</evidence>
<dbReference type="InterPro" id="IPR037066">
    <property type="entry name" value="Plug_dom_sf"/>
</dbReference>
<feature type="signal peptide" evidence="12">
    <location>
        <begin position="1"/>
        <end position="25"/>
    </location>
</feature>
<keyword evidence="4 10" id="KW-0812">Transmembrane</keyword>
<dbReference type="PROSITE" id="PS52016">
    <property type="entry name" value="TONB_DEPENDENT_REC_3"/>
    <property type="match status" value="1"/>
</dbReference>
<dbReference type="InterPro" id="IPR036942">
    <property type="entry name" value="Beta-barrel_TonB_sf"/>
</dbReference>
<evidence type="ECO:0000313" key="15">
    <source>
        <dbReference type="EMBL" id="EIJ34913.1"/>
    </source>
</evidence>
<evidence type="ECO:0000259" key="13">
    <source>
        <dbReference type="Pfam" id="PF00593"/>
    </source>
</evidence>
<keyword evidence="9 10" id="KW-0998">Cell outer membrane</keyword>
<keyword evidence="2 10" id="KW-0813">Transport</keyword>
<evidence type="ECO:0000256" key="2">
    <source>
        <dbReference type="ARBA" id="ARBA00022448"/>
    </source>
</evidence>
<feature type="domain" description="TonB-dependent receptor-like beta-barrel" evidence="13">
    <location>
        <begin position="215"/>
        <end position="577"/>
    </location>
</feature>
<dbReference type="PANTHER" id="PTHR30069:SF53">
    <property type="entry name" value="COLICIN I RECEPTOR-RELATED"/>
    <property type="match status" value="1"/>
</dbReference>
<proteinExistence type="inferred from homology"/>
<dbReference type="PANTHER" id="PTHR30069">
    <property type="entry name" value="TONB-DEPENDENT OUTER MEMBRANE RECEPTOR"/>
    <property type="match status" value="1"/>
</dbReference>
<keyword evidence="15" id="KW-0675">Receptor</keyword>
<sequence length="605" mass="65372" precursor="true">MKKLPLAAVGGISVICLFNATALFAEETDTLDDIVVTADRKARTVDETLAPVTIITRQDIERYQASDMADVLRRVPGINIRNSGGTGQITSLSLRGTNSTHILVLIDGVKVGSATAGLTSFEHLPLGQVERIEIVRGPRSSLYGSEAIGGVIQIFTRKGGKGFQPEINLGVGSHNQKKADINLAGGDQTTWYNLNLDREETDGINACSNTSICFAAPTETDPDGYQRTSTSLRFGHRFASKTEVEIAALQAKGNVEYDGSFQDQSDFLQQANSLRLQQQLGDRALLTARLGQSKDNLDSFKGGVASSNFNTRRDTASVQADIQTSPDGNLTLGADKQTDKISSDTAYTQTSRQNTGIFANYQHSLGATDIEASLRQDDNGQFGKHTSGGLAVGHELPNNMRVKASYGKAFRAPSFNELYYPFGGGNPDLKPEASQNQEIGLQGKYSAGTWEVNVFDNQINDMISGWPALNTDKASIQGVEAIATSRVANWDVSTNLTLQDAQDSTTGKQLRYRPEQILNMDADRKFGKLGVGASIHAESTRYDDAANATKLPGYGTLDLRASYKPAKDWTIGAKLGNVLDKQYETNLGYRQDGINGLVTVTYAPQ</sequence>
<keyword evidence="3 10" id="KW-1134">Transmembrane beta strand</keyword>
<name>A0A656HEX7_THINJ</name>
<keyword evidence="8 10" id="KW-0472">Membrane</keyword>
<evidence type="ECO:0000256" key="1">
    <source>
        <dbReference type="ARBA" id="ARBA00004571"/>
    </source>
</evidence>
<dbReference type="OrthoDB" id="9764669at2"/>
<evidence type="ECO:0000256" key="6">
    <source>
        <dbReference type="ARBA" id="ARBA00023065"/>
    </source>
</evidence>
<evidence type="ECO:0000256" key="7">
    <source>
        <dbReference type="ARBA" id="ARBA00023077"/>
    </source>
</evidence>
<dbReference type="InterPro" id="IPR012910">
    <property type="entry name" value="Plug_dom"/>
</dbReference>
<dbReference type="AlphaFoldDB" id="A0A656HEX7"/>
<dbReference type="Gene3D" id="2.40.170.20">
    <property type="entry name" value="TonB-dependent receptor, beta-barrel domain"/>
    <property type="match status" value="1"/>
</dbReference>
<evidence type="ECO:0000256" key="10">
    <source>
        <dbReference type="PROSITE-ProRule" id="PRU01360"/>
    </source>
</evidence>
<comment type="similarity">
    <text evidence="10 11">Belongs to the TonB-dependent receptor family.</text>
</comment>
<dbReference type="Pfam" id="PF00593">
    <property type="entry name" value="TonB_dep_Rec_b-barrel"/>
    <property type="match status" value="1"/>
</dbReference>
<organism evidence="15 16">
    <name type="scientific">Thiothrix nivea (strain ATCC 35100 / DSM 5205 / JP2)</name>
    <dbReference type="NCBI Taxonomy" id="870187"/>
    <lineage>
        <taxon>Bacteria</taxon>
        <taxon>Pseudomonadati</taxon>
        <taxon>Pseudomonadota</taxon>
        <taxon>Gammaproteobacteria</taxon>
        <taxon>Thiotrichales</taxon>
        <taxon>Thiotrichaceae</taxon>
        <taxon>Thiothrix</taxon>
    </lineage>
</organism>
<evidence type="ECO:0000256" key="5">
    <source>
        <dbReference type="ARBA" id="ARBA00022729"/>
    </source>
</evidence>
<evidence type="ECO:0000256" key="3">
    <source>
        <dbReference type="ARBA" id="ARBA00022452"/>
    </source>
</evidence>
<dbReference type="EMBL" id="JH651384">
    <property type="protein sequence ID" value="EIJ34913.1"/>
    <property type="molecule type" value="Genomic_DNA"/>
</dbReference>
<comment type="subcellular location">
    <subcellularLocation>
        <location evidence="1 10">Cell outer membrane</location>
        <topology evidence="1 10">Multi-pass membrane protein</topology>
    </subcellularLocation>
</comment>
<dbReference type="Gene3D" id="2.170.130.10">
    <property type="entry name" value="TonB-dependent receptor, plug domain"/>
    <property type="match status" value="1"/>
</dbReference>
<protein>
    <submittedName>
        <fullName evidence="15">TonB-dependent vitamin B12 receptor</fullName>
    </submittedName>
</protein>
<dbReference type="CDD" id="cd01347">
    <property type="entry name" value="ligand_gated_channel"/>
    <property type="match status" value="1"/>
</dbReference>
<evidence type="ECO:0000256" key="8">
    <source>
        <dbReference type="ARBA" id="ARBA00023136"/>
    </source>
</evidence>
<keyword evidence="5 12" id="KW-0732">Signal</keyword>
<evidence type="ECO:0000259" key="14">
    <source>
        <dbReference type="Pfam" id="PF07715"/>
    </source>
</evidence>
<dbReference type="InterPro" id="IPR000531">
    <property type="entry name" value="Beta-barrel_TonB"/>
</dbReference>
<evidence type="ECO:0000256" key="9">
    <source>
        <dbReference type="ARBA" id="ARBA00023237"/>
    </source>
</evidence>
<dbReference type="GO" id="GO:0006811">
    <property type="term" value="P:monoatomic ion transport"/>
    <property type="evidence" value="ECO:0007669"/>
    <property type="project" value="UniProtKB-KW"/>
</dbReference>